<evidence type="ECO:0000256" key="3">
    <source>
        <dbReference type="SAM" id="Phobius"/>
    </source>
</evidence>
<dbReference type="PANTHER" id="PTHR47966:SF51">
    <property type="entry name" value="BETA-SITE APP-CLEAVING ENZYME, ISOFORM A-RELATED"/>
    <property type="match status" value="1"/>
</dbReference>
<dbReference type="PANTHER" id="PTHR47966">
    <property type="entry name" value="BETA-SITE APP-CLEAVING ENZYME, ISOFORM A-RELATED"/>
    <property type="match status" value="1"/>
</dbReference>
<accession>A0AAD7CQS6</accession>
<keyword evidence="3" id="KW-0812">Transmembrane</keyword>
<dbReference type="PROSITE" id="PS51767">
    <property type="entry name" value="PEPTIDASE_A1"/>
    <property type="match status" value="1"/>
</dbReference>
<reference evidence="5" key="1">
    <citation type="submission" date="2023-03" db="EMBL/GenBank/DDBJ databases">
        <title>Massive genome expansion in bonnet fungi (Mycena s.s.) driven by repeated elements and novel gene families across ecological guilds.</title>
        <authorList>
            <consortium name="Lawrence Berkeley National Laboratory"/>
            <person name="Harder C.B."/>
            <person name="Miyauchi S."/>
            <person name="Viragh M."/>
            <person name="Kuo A."/>
            <person name="Thoen E."/>
            <person name="Andreopoulos B."/>
            <person name="Lu D."/>
            <person name="Skrede I."/>
            <person name="Drula E."/>
            <person name="Henrissat B."/>
            <person name="Morin E."/>
            <person name="Kohler A."/>
            <person name="Barry K."/>
            <person name="LaButti K."/>
            <person name="Morin E."/>
            <person name="Salamov A."/>
            <person name="Lipzen A."/>
            <person name="Mereny Z."/>
            <person name="Hegedus B."/>
            <person name="Baldrian P."/>
            <person name="Stursova M."/>
            <person name="Weitz H."/>
            <person name="Taylor A."/>
            <person name="Grigoriev I.V."/>
            <person name="Nagy L.G."/>
            <person name="Martin F."/>
            <person name="Kauserud H."/>
        </authorList>
    </citation>
    <scope>NUCLEOTIDE SEQUENCE</scope>
    <source>
        <strain evidence="5">CBHHK067</strain>
    </source>
</reference>
<evidence type="ECO:0000259" key="4">
    <source>
        <dbReference type="PROSITE" id="PS51767"/>
    </source>
</evidence>
<sequence length="561" mass="58323">MVDTMSSDVVVAAASCAQDPGSGCSGISTLYDYSKSSTAVNGSESVSIPYGGVSAAGYTFTDTIQLGPYSASVVRFLPALKLSPGWLTDPISGVLGLSFAGRAETTATPFWQRIIASGEAAVPQMGFWLSRSTSTTGTAEPGGAFTFGGVNASLYSGDIEFLDLAPSQNGEYLFWALNVSAVAVQGTSINITPGTSLAGFDTANAFIAGPSADVKAIWAAAPGSNTASGGLYQFPCTTAINITVSFGGKAWARIEWQCLGALVEAAAPSLSNPDWIFGIAFLKNVYSVLQQTPAAVGFAELSTVAGGIGTGSPKTKKKSNLGAIVGGVMGGVALIILIAVLFFNRWRRQNKIHASHADSASNKFPAEALHFLHKQDTMSVSAATPSSANPSLPSSPFPLHSVSDLELVQVATVHRHGDTYTASDVVVQTQRGLQLTPGRAPIHNDHVGSGIPSSSTSLVPFSSVEKQEVPAAGHGSLSYPFPLHSHSLSDMKRAQVAAVQRYGAIHTAQTQLPLGARPPAVASSDPAVLEELQSLREEVRRLAAEREPTDTPPSSHHGRND</sequence>
<dbReference type="InterPro" id="IPR034164">
    <property type="entry name" value="Pepsin-like_dom"/>
</dbReference>
<proteinExistence type="inferred from homology"/>
<evidence type="ECO:0000313" key="6">
    <source>
        <dbReference type="Proteomes" id="UP001221757"/>
    </source>
</evidence>
<evidence type="ECO:0000256" key="2">
    <source>
        <dbReference type="SAM" id="MobiDB-lite"/>
    </source>
</evidence>
<dbReference type="Proteomes" id="UP001221757">
    <property type="component" value="Unassembled WGS sequence"/>
</dbReference>
<evidence type="ECO:0000313" key="5">
    <source>
        <dbReference type="EMBL" id="KAJ7658532.1"/>
    </source>
</evidence>
<protein>
    <submittedName>
        <fullName evidence="5">Aspartic peptidase domain-containing protein</fullName>
    </submittedName>
</protein>
<dbReference type="SUPFAM" id="SSF50630">
    <property type="entry name" value="Acid proteases"/>
    <property type="match status" value="1"/>
</dbReference>
<feature type="transmembrane region" description="Helical" evidence="3">
    <location>
        <begin position="321"/>
        <end position="343"/>
    </location>
</feature>
<comment type="similarity">
    <text evidence="1">Belongs to the peptidase A1 family.</text>
</comment>
<dbReference type="EMBL" id="JARKIE010000278">
    <property type="protein sequence ID" value="KAJ7658532.1"/>
    <property type="molecule type" value="Genomic_DNA"/>
</dbReference>
<keyword evidence="6" id="KW-1185">Reference proteome</keyword>
<dbReference type="PRINTS" id="PR00792">
    <property type="entry name" value="PEPSIN"/>
</dbReference>
<dbReference type="CDD" id="cd05471">
    <property type="entry name" value="pepsin_like"/>
    <property type="match status" value="1"/>
</dbReference>
<feature type="compositionally biased region" description="Basic and acidic residues" evidence="2">
    <location>
        <begin position="538"/>
        <end position="549"/>
    </location>
</feature>
<gene>
    <name evidence="5" type="ORF">B0H17DRAFT_1337678</name>
</gene>
<evidence type="ECO:0000256" key="1">
    <source>
        <dbReference type="ARBA" id="ARBA00007447"/>
    </source>
</evidence>
<dbReference type="CDD" id="cd12087">
    <property type="entry name" value="TM_EGFR-like"/>
    <property type="match status" value="1"/>
</dbReference>
<feature type="domain" description="Peptidase A1" evidence="4">
    <location>
        <begin position="1"/>
        <end position="299"/>
    </location>
</feature>
<keyword evidence="3" id="KW-0472">Membrane</keyword>
<comment type="caution">
    <text evidence="5">The sequence shown here is derived from an EMBL/GenBank/DDBJ whole genome shotgun (WGS) entry which is preliminary data.</text>
</comment>
<dbReference type="GO" id="GO:0004190">
    <property type="term" value="F:aspartic-type endopeptidase activity"/>
    <property type="evidence" value="ECO:0007669"/>
    <property type="project" value="InterPro"/>
</dbReference>
<dbReference type="InterPro" id="IPR021109">
    <property type="entry name" value="Peptidase_aspartic_dom_sf"/>
</dbReference>
<keyword evidence="3" id="KW-1133">Transmembrane helix</keyword>
<name>A0AAD7CQS6_MYCRO</name>
<dbReference type="AlphaFoldDB" id="A0AAD7CQS6"/>
<feature type="region of interest" description="Disordered" evidence="2">
    <location>
        <begin position="538"/>
        <end position="561"/>
    </location>
</feature>
<dbReference type="GO" id="GO:0006508">
    <property type="term" value="P:proteolysis"/>
    <property type="evidence" value="ECO:0007669"/>
    <property type="project" value="InterPro"/>
</dbReference>
<organism evidence="5 6">
    <name type="scientific">Mycena rosella</name>
    <name type="common">Pink bonnet</name>
    <name type="synonym">Agaricus rosellus</name>
    <dbReference type="NCBI Taxonomy" id="1033263"/>
    <lineage>
        <taxon>Eukaryota</taxon>
        <taxon>Fungi</taxon>
        <taxon>Dikarya</taxon>
        <taxon>Basidiomycota</taxon>
        <taxon>Agaricomycotina</taxon>
        <taxon>Agaricomycetes</taxon>
        <taxon>Agaricomycetidae</taxon>
        <taxon>Agaricales</taxon>
        <taxon>Marasmiineae</taxon>
        <taxon>Mycenaceae</taxon>
        <taxon>Mycena</taxon>
    </lineage>
</organism>
<dbReference type="Pfam" id="PF00026">
    <property type="entry name" value="Asp"/>
    <property type="match status" value="1"/>
</dbReference>
<dbReference type="InterPro" id="IPR033121">
    <property type="entry name" value="PEPTIDASE_A1"/>
</dbReference>
<dbReference type="InterPro" id="IPR001461">
    <property type="entry name" value="Aspartic_peptidase_A1"/>
</dbReference>
<dbReference type="Gene3D" id="2.40.70.10">
    <property type="entry name" value="Acid Proteases"/>
    <property type="match status" value="2"/>
</dbReference>